<protein>
    <submittedName>
        <fullName evidence="1">Uncharacterized protein</fullName>
    </submittedName>
</protein>
<gene>
    <name evidence="1" type="ORF">SDC9_199605</name>
</gene>
<sequence length="63" mass="7027">MDIANNILMYGVDIFTAARASLPTPLLTNIPSTIEYNENTHIAATEGITYFLNCDFKLIEFSI</sequence>
<evidence type="ECO:0000313" key="1">
    <source>
        <dbReference type="EMBL" id="MPN51954.1"/>
    </source>
</evidence>
<proteinExistence type="predicted"/>
<name>A0A645IU78_9ZZZZ</name>
<dbReference type="EMBL" id="VSSQ01117584">
    <property type="protein sequence ID" value="MPN51954.1"/>
    <property type="molecule type" value="Genomic_DNA"/>
</dbReference>
<accession>A0A645IU78</accession>
<comment type="caution">
    <text evidence="1">The sequence shown here is derived from an EMBL/GenBank/DDBJ whole genome shotgun (WGS) entry which is preliminary data.</text>
</comment>
<reference evidence="1" key="1">
    <citation type="submission" date="2019-08" db="EMBL/GenBank/DDBJ databases">
        <authorList>
            <person name="Kucharzyk K."/>
            <person name="Murdoch R.W."/>
            <person name="Higgins S."/>
            <person name="Loffler F."/>
        </authorList>
    </citation>
    <scope>NUCLEOTIDE SEQUENCE</scope>
</reference>
<organism evidence="1">
    <name type="scientific">bioreactor metagenome</name>
    <dbReference type="NCBI Taxonomy" id="1076179"/>
    <lineage>
        <taxon>unclassified sequences</taxon>
        <taxon>metagenomes</taxon>
        <taxon>ecological metagenomes</taxon>
    </lineage>
</organism>
<dbReference type="AlphaFoldDB" id="A0A645IU78"/>